<keyword evidence="2" id="KW-1185">Reference proteome</keyword>
<name>A0ACC3BL94_PYRYE</name>
<comment type="caution">
    <text evidence="1">The sequence shown here is derived from an EMBL/GenBank/DDBJ whole genome shotgun (WGS) entry which is preliminary data.</text>
</comment>
<accession>A0ACC3BL94</accession>
<sequence>MEKTEPGVSGRCLVVLLVPETVQDLETAPVDVEVKRFIRDVRVVALVDTTTGKPAWGLLFTRRSHESRLSLLVEQQKRRLS</sequence>
<protein>
    <submittedName>
        <fullName evidence="1">Uncharacterized protein</fullName>
    </submittedName>
</protein>
<dbReference type="EMBL" id="CM020618">
    <property type="protein sequence ID" value="KAK1858267.1"/>
    <property type="molecule type" value="Genomic_DNA"/>
</dbReference>
<proteinExistence type="predicted"/>
<evidence type="ECO:0000313" key="2">
    <source>
        <dbReference type="Proteomes" id="UP000798662"/>
    </source>
</evidence>
<dbReference type="Proteomes" id="UP000798662">
    <property type="component" value="Chromosome 1"/>
</dbReference>
<organism evidence="1 2">
    <name type="scientific">Pyropia yezoensis</name>
    <name type="common">Susabi-nori</name>
    <name type="synonym">Porphyra yezoensis</name>
    <dbReference type="NCBI Taxonomy" id="2788"/>
    <lineage>
        <taxon>Eukaryota</taxon>
        <taxon>Rhodophyta</taxon>
        <taxon>Bangiophyceae</taxon>
        <taxon>Bangiales</taxon>
        <taxon>Bangiaceae</taxon>
        <taxon>Pyropia</taxon>
    </lineage>
</organism>
<evidence type="ECO:0000313" key="1">
    <source>
        <dbReference type="EMBL" id="KAK1858267.1"/>
    </source>
</evidence>
<gene>
    <name evidence="1" type="ORF">I4F81_000877</name>
</gene>
<reference evidence="1" key="1">
    <citation type="submission" date="2019-11" db="EMBL/GenBank/DDBJ databases">
        <title>Nori genome reveals adaptations in red seaweeds to the harsh intertidal environment.</title>
        <authorList>
            <person name="Wang D."/>
            <person name="Mao Y."/>
        </authorList>
    </citation>
    <scope>NUCLEOTIDE SEQUENCE</scope>
    <source>
        <tissue evidence="1">Gametophyte</tissue>
    </source>
</reference>